<proteinExistence type="predicted"/>
<evidence type="ECO:0000313" key="2">
    <source>
        <dbReference type="Proteomes" id="UP000026915"/>
    </source>
</evidence>
<dbReference type="InParanoid" id="A0A061FFP2"/>
<gene>
    <name evidence="1" type="ORF">TCM_034680</name>
</gene>
<dbReference type="EMBL" id="CM001886">
    <property type="protein sequence ID" value="EOY15693.1"/>
    <property type="molecule type" value="Genomic_DNA"/>
</dbReference>
<reference evidence="1 2" key="1">
    <citation type="journal article" date="2013" name="Genome Biol.">
        <title>The genome sequence of the most widely cultivated cacao type and its use to identify candidate genes regulating pod color.</title>
        <authorList>
            <person name="Motamayor J.C."/>
            <person name="Mockaitis K."/>
            <person name="Schmutz J."/>
            <person name="Haiminen N."/>
            <person name="Iii D.L."/>
            <person name="Cornejo O."/>
            <person name="Findley S.D."/>
            <person name="Zheng P."/>
            <person name="Utro F."/>
            <person name="Royaert S."/>
            <person name="Saski C."/>
            <person name="Jenkins J."/>
            <person name="Podicheti R."/>
            <person name="Zhao M."/>
            <person name="Scheffler B.E."/>
            <person name="Stack J.C."/>
            <person name="Feltus F.A."/>
            <person name="Mustiga G.M."/>
            <person name="Amores F."/>
            <person name="Phillips W."/>
            <person name="Marelli J.P."/>
            <person name="May G.D."/>
            <person name="Shapiro H."/>
            <person name="Ma J."/>
            <person name="Bustamante C.D."/>
            <person name="Schnell R.J."/>
            <person name="Main D."/>
            <person name="Gilbert D."/>
            <person name="Parida L."/>
            <person name="Kuhn D.N."/>
        </authorList>
    </citation>
    <scope>NUCLEOTIDE SEQUENCE [LARGE SCALE GENOMIC DNA]</scope>
    <source>
        <strain evidence="2">cv. Matina 1-6</strain>
    </source>
</reference>
<dbReference type="Proteomes" id="UP000026915">
    <property type="component" value="Chromosome 8"/>
</dbReference>
<protein>
    <submittedName>
        <fullName evidence="1">Uncharacterized protein</fullName>
    </submittedName>
</protein>
<dbReference type="AlphaFoldDB" id="A0A061FFP2"/>
<evidence type="ECO:0000313" key="1">
    <source>
        <dbReference type="EMBL" id="EOY15693.1"/>
    </source>
</evidence>
<keyword evidence="2" id="KW-1185">Reference proteome</keyword>
<dbReference type="Gramene" id="EOY15693">
    <property type="protein sequence ID" value="EOY15693"/>
    <property type="gene ID" value="TCM_034680"/>
</dbReference>
<sequence length="176" mass="20179">MEKVPLSSYKLNIYGSAFGKPGLTGIEGAIRDDEGFVIFASWRIKNIYNNIEVLKVDIKLVTFTYISREANHLADGFAKAGVIRQGNLLIRKQVEATWSMGKQLIKRILKKRRWKAGFQNAGVPRQIPRIWRTLKNSLFDVCIYMRVAKERGHVTSAWLIKIIKLSTTVHICITFR</sequence>
<accession>A0A061FFP2</accession>
<dbReference type="HOGENOM" id="CLU_1527862_0_0_1"/>
<name>A0A061FFP2_THECC</name>
<organism evidence="1 2">
    <name type="scientific">Theobroma cacao</name>
    <name type="common">Cacao</name>
    <name type="synonym">Cocoa</name>
    <dbReference type="NCBI Taxonomy" id="3641"/>
    <lineage>
        <taxon>Eukaryota</taxon>
        <taxon>Viridiplantae</taxon>
        <taxon>Streptophyta</taxon>
        <taxon>Embryophyta</taxon>
        <taxon>Tracheophyta</taxon>
        <taxon>Spermatophyta</taxon>
        <taxon>Magnoliopsida</taxon>
        <taxon>eudicotyledons</taxon>
        <taxon>Gunneridae</taxon>
        <taxon>Pentapetalae</taxon>
        <taxon>rosids</taxon>
        <taxon>malvids</taxon>
        <taxon>Malvales</taxon>
        <taxon>Malvaceae</taxon>
        <taxon>Byttnerioideae</taxon>
        <taxon>Theobroma</taxon>
    </lineage>
</organism>